<protein>
    <submittedName>
        <fullName evidence="1">Uncharacterized protein</fullName>
    </submittedName>
</protein>
<keyword evidence="2" id="KW-1185">Reference proteome</keyword>
<dbReference type="STRING" id="50376.A0A517LL78"/>
<name>A0A517LL78_9PEZI</name>
<organism evidence="1 2">
    <name type="scientific">Venturia effusa</name>
    <dbReference type="NCBI Taxonomy" id="50376"/>
    <lineage>
        <taxon>Eukaryota</taxon>
        <taxon>Fungi</taxon>
        <taxon>Dikarya</taxon>
        <taxon>Ascomycota</taxon>
        <taxon>Pezizomycotina</taxon>
        <taxon>Dothideomycetes</taxon>
        <taxon>Pleosporomycetidae</taxon>
        <taxon>Venturiales</taxon>
        <taxon>Venturiaceae</taxon>
        <taxon>Venturia</taxon>
    </lineage>
</organism>
<evidence type="ECO:0000313" key="1">
    <source>
        <dbReference type="EMBL" id="QDS76391.1"/>
    </source>
</evidence>
<accession>A0A517LL78</accession>
<proteinExistence type="predicted"/>
<dbReference type="Proteomes" id="UP000316270">
    <property type="component" value="Chromosome 15"/>
</dbReference>
<gene>
    <name evidence="1" type="ORF">FKW77_003740</name>
</gene>
<evidence type="ECO:0000313" key="2">
    <source>
        <dbReference type="Proteomes" id="UP000316270"/>
    </source>
</evidence>
<sequence length="380" mass="42899">MAIQFLDSIVVFKSGAYWYNLPSFLNETWATEPSSRHERTSQVQDCGTTAAIGQTSAPEDMVVLPWVPRSEEITHRVCDCVGRTLHERLRSTFFSEADGILPVWNELSGRSTTQAEDVPVILTNMLNLDNGGLLTLRTTRERFQVILLSLEKIPLSLFFNEALRHDRSDRSQNRWIPEQVNLLDLSIKKSLSVFKSHVSYIHKGNKSKDGISIYIIDAVIPLDSEIRVLCDNDSTFYVIGPTFSNLDQLITEGFSSTCIMVGASLSTEALRGACFYVRNVRTGHRIGLGWWVQPLRFAIDSFVGTLGSIIGSVHFIPMLGRPFRRYLDLFNALASFDMTFECPVSLRQAPLDDISSAEARQSYRWRPVDAPSDFKIRFGM</sequence>
<dbReference type="AlphaFoldDB" id="A0A517LL78"/>
<dbReference type="EMBL" id="CP042199">
    <property type="protein sequence ID" value="QDS76391.1"/>
    <property type="molecule type" value="Genomic_DNA"/>
</dbReference>
<dbReference type="OrthoDB" id="2426273at2759"/>
<reference evidence="1 2" key="1">
    <citation type="submission" date="2019-07" db="EMBL/GenBank/DDBJ databases">
        <title>Finished genome of Venturia effusa.</title>
        <authorList>
            <person name="Young C.A."/>
            <person name="Cox M.P."/>
            <person name="Ganley A.R.D."/>
            <person name="David W.J."/>
        </authorList>
    </citation>
    <scope>NUCLEOTIDE SEQUENCE [LARGE SCALE GENOMIC DNA]</scope>
    <source>
        <strain evidence="2">albino</strain>
    </source>
</reference>